<evidence type="ECO:0008006" key="10">
    <source>
        <dbReference type="Google" id="ProtNLM"/>
    </source>
</evidence>
<gene>
    <name evidence="8" type="ORF">Pmar_PMAR022544</name>
</gene>
<dbReference type="RefSeq" id="XP_002782216.1">
    <property type="nucleotide sequence ID" value="XM_002782170.1"/>
</dbReference>
<dbReference type="GO" id="GO:0032472">
    <property type="term" value="P:Golgi calcium ion transport"/>
    <property type="evidence" value="ECO:0007669"/>
    <property type="project" value="TreeGrafter"/>
</dbReference>
<name>C5KNJ6_PERM5</name>
<comment type="subcellular location">
    <subcellularLocation>
        <location evidence="1">Membrane</location>
        <topology evidence="1">Multi-pass membrane protein</topology>
    </subcellularLocation>
</comment>
<evidence type="ECO:0000256" key="4">
    <source>
        <dbReference type="ARBA" id="ARBA00022989"/>
    </source>
</evidence>
<dbReference type="GO" id="GO:0032468">
    <property type="term" value="P:Golgi calcium ion homeostasis"/>
    <property type="evidence" value="ECO:0007669"/>
    <property type="project" value="TreeGrafter"/>
</dbReference>
<dbReference type="OrthoDB" id="442680at2759"/>
<feature type="transmembrane region" description="Helical" evidence="7">
    <location>
        <begin position="20"/>
        <end position="47"/>
    </location>
</feature>
<dbReference type="AlphaFoldDB" id="C5KNJ6"/>
<feature type="region of interest" description="Disordered" evidence="6">
    <location>
        <begin position="669"/>
        <end position="693"/>
    </location>
</feature>
<feature type="non-terminal residue" evidence="8">
    <location>
        <position position="1"/>
    </location>
</feature>
<evidence type="ECO:0000256" key="1">
    <source>
        <dbReference type="ARBA" id="ARBA00004141"/>
    </source>
</evidence>
<dbReference type="OMA" id="SFLMIIC"/>
<dbReference type="InterPro" id="IPR001727">
    <property type="entry name" value="GDT1-like"/>
</dbReference>
<dbReference type="InterPro" id="IPR035979">
    <property type="entry name" value="RBD_domain_sf"/>
</dbReference>
<feature type="transmembrane region" description="Helical" evidence="7">
    <location>
        <begin position="86"/>
        <end position="106"/>
    </location>
</feature>
<reference evidence="8 9" key="1">
    <citation type="submission" date="2008-07" db="EMBL/GenBank/DDBJ databases">
        <authorList>
            <person name="El-Sayed N."/>
            <person name="Caler E."/>
            <person name="Inman J."/>
            <person name="Amedeo P."/>
            <person name="Hass B."/>
            <person name="Wortman J."/>
        </authorList>
    </citation>
    <scope>NUCLEOTIDE SEQUENCE [LARGE SCALE GENOMIC DNA]</scope>
    <source>
        <strain evidence="9">ATCC 50983 / TXsc</strain>
    </source>
</reference>
<feature type="transmembrane region" description="Helical" evidence="7">
    <location>
        <begin position="233"/>
        <end position="253"/>
    </location>
</feature>
<dbReference type="GO" id="GO:0005384">
    <property type="term" value="F:manganese ion transmembrane transporter activity"/>
    <property type="evidence" value="ECO:0007669"/>
    <property type="project" value="TreeGrafter"/>
</dbReference>
<dbReference type="GO" id="GO:0016020">
    <property type="term" value="C:membrane"/>
    <property type="evidence" value="ECO:0007669"/>
    <property type="project" value="UniProtKB-SubCell"/>
</dbReference>
<evidence type="ECO:0000256" key="5">
    <source>
        <dbReference type="ARBA" id="ARBA00023136"/>
    </source>
</evidence>
<evidence type="ECO:0000256" key="2">
    <source>
        <dbReference type="ARBA" id="ARBA00009190"/>
    </source>
</evidence>
<evidence type="ECO:0000256" key="7">
    <source>
        <dbReference type="SAM" id="Phobius"/>
    </source>
</evidence>
<feature type="region of interest" description="Disordered" evidence="6">
    <location>
        <begin position="305"/>
        <end position="355"/>
    </location>
</feature>
<organism evidence="9">
    <name type="scientific">Perkinsus marinus (strain ATCC 50983 / TXsc)</name>
    <dbReference type="NCBI Taxonomy" id="423536"/>
    <lineage>
        <taxon>Eukaryota</taxon>
        <taxon>Sar</taxon>
        <taxon>Alveolata</taxon>
        <taxon>Perkinsozoa</taxon>
        <taxon>Perkinsea</taxon>
        <taxon>Perkinsida</taxon>
        <taxon>Perkinsidae</taxon>
        <taxon>Perkinsus</taxon>
    </lineage>
</organism>
<evidence type="ECO:0000256" key="6">
    <source>
        <dbReference type="SAM" id="MobiDB-lite"/>
    </source>
</evidence>
<feature type="compositionally biased region" description="Polar residues" evidence="6">
    <location>
        <begin position="325"/>
        <end position="354"/>
    </location>
</feature>
<feature type="transmembrane region" description="Helical" evidence="7">
    <location>
        <begin position="54"/>
        <end position="80"/>
    </location>
</feature>
<dbReference type="PROSITE" id="PS01214">
    <property type="entry name" value="UPF0016"/>
    <property type="match status" value="1"/>
</dbReference>
<comment type="similarity">
    <text evidence="2">Belongs to the GDT1 family.</text>
</comment>
<dbReference type="GO" id="GO:0005794">
    <property type="term" value="C:Golgi apparatus"/>
    <property type="evidence" value="ECO:0007669"/>
    <property type="project" value="TreeGrafter"/>
</dbReference>
<dbReference type="PANTHER" id="PTHR12608:SF1">
    <property type="entry name" value="TRANSMEMBRANE PROTEIN 165"/>
    <property type="match status" value="1"/>
</dbReference>
<dbReference type="InterPro" id="IPR049555">
    <property type="entry name" value="GDT1-like_CS"/>
</dbReference>
<dbReference type="SUPFAM" id="SSF54928">
    <property type="entry name" value="RNA-binding domain, RBD"/>
    <property type="match status" value="1"/>
</dbReference>
<keyword evidence="4 7" id="KW-1133">Transmembrane helix</keyword>
<dbReference type="InParanoid" id="C5KNJ6"/>
<sequence>GSAAIASGLWASGGVGGNSFVGGLLSSFLMIICAELGDKTFFIAAILSMRHSPVVILMGAMMAMFTMTVLSAGLGLLLPALLSKKVTHYSCIVLFVYFGTLILYCCSRKKNEEQEKNVAEQQQAEIEAGEASTSSNVKVSGSISGGGIFPLQADNTTASPWYSAENRAVLVQSFVMSFLAEWGDRSQVATIALASSKSPYGVVLGCVLGHCICTGIAVVGGRLLASKISQRQVAVAGGVLFLIFALSSLLLGVDVSADAGRQVVCTFATVGAARSALRSSKLASDGNRKCMRILRSFGGPISFEAHKEEEEEEVTESDASGAGKESNTTVLDSSGGEETTTAVEDDSSMGSSSPRVDEVGLLAIPDPPATLSWYNVPPIYTAEKLMRFFLDYGLHMGPLSPYRSCDVITDEHTSVALVHCASMQKARALQQALYEFPGLVGDHGSMKVTEGRRDTFFIDALPVCWGADASRTVVALNVPVNLSREKLIEIMAKFGDVSQVVVRSYLSCGRVTTYGLCRFVSRGSASFAAEISRIPITQQDCGYRTMLALLGQKARLKSLTWLMSNEWYFDMNRRRQQAWATTPLGYYYYPPMLPPSTTTMVEVPSVPLPPMEDAENEDGIWYERRPRFEKINDEVGKASTDSPPTDECLASNGVLRPLVFPPPQWRGGGYRKGSACGKESNAYGGVGEQSLPA</sequence>
<keyword evidence="3 7" id="KW-0812">Transmembrane</keyword>
<keyword evidence="5 7" id="KW-0472">Membrane</keyword>
<dbReference type="GeneID" id="9059803"/>
<proteinExistence type="inferred from homology"/>
<dbReference type="Pfam" id="PF01169">
    <property type="entry name" value="GDT1"/>
    <property type="match status" value="2"/>
</dbReference>
<evidence type="ECO:0000256" key="3">
    <source>
        <dbReference type="ARBA" id="ARBA00022692"/>
    </source>
</evidence>
<dbReference type="GO" id="GO:0015085">
    <property type="term" value="F:calcium ion transmembrane transporter activity"/>
    <property type="evidence" value="ECO:0007669"/>
    <property type="project" value="TreeGrafter"/>
</dbReference>
<dbReference type="EMBL" id="GG674604">
    <property type="protein sequence ID" value="EER14011.1"/>
    <property type="molecule type" value="Genomic_DNA"/>
</dbReference>
<evidence type="ECO:0000313" key="9">
    <source>
        <dbReference type="Proteomes" id="UP000007800"/>
    </source>
</evidence>
<dbReference type="GO" id="GO:0003676">
    <property type="term" value="F:nucleic acid binding"/>
    <property type="evidence" value="ECO:0007669"/>
    <property type="project" value="InterPro"/>
</dbReference>
<protein>
    <recommendedName>
        <fullName evidence="10">GDT1 family protein</fullName>
    </recommendedName>
</protein>
<dbReference type="Proteomes" id="UP000007800">
    <property type="component" value="Unassembled WGS sequence"/>
</dbReference>
<dbReference type="PANTHER" id="PTHR12608">
    <property type="entry name" value="TRANSMEMBRANE PROTEIN HTP-1 RELATED"/>
    <property type="match status" value="1"/>
</dbReference>
<accession>C5KNJ6</accession>
<keyword evidence="9" id="KW-1185">Reference proteome</keyword>
<evidence type="ECO:0000313" key="8">
    <source>
        <dbReference type="EMBL" id="EER14011.1"/>
    </source>
</evidence>